<evidence type="ECO:0000256" key="2">
    <source>
        <dbReference type="ARBA" id="ARBA00009953"/>
    </source>
</evidence>
<proteinExistence type="inferred from homology"/>
<dbReference type="PANTHER" id="PTHR21483:SF18">
    <property type="entry name" value="RNA POLYMERASE II-ASSOCIATED PROTEIN 1"/>
    <property type="match status" value="1"/>
</dbReference>
<evidence type="ECO:0000259" key="7">
    <source>
        <dbReference type="Pfam" id="PF08621"/>
    </source>
</evidence>
<dbReference type="EMBL" id="KQ976738">
    <property type="protein sequence ID" value="KYM75858.1"/>
    <property type="molecule type" value="Genomic_DNA"/>
</dbReference>
<feature type="domain" description="RPAP1 N-terminal" evidence="7">
    <location>
        <begin position="197"/>
        <end position="239"/>
    </location>
</feature>
<keyword evidence="10" id="KW-1185">Reference proteome</keyword>
<evidence type="ECO:0000259" key="6">
    <source>
        <dbReference type="Pfam" id="PF08620"/>
    </source>
</evidence>
<protein>
    <submittedName>
        <fullName evidence="9">RNA polymerase II-associated protein 1</fullName>
    </submittedName>
</protein>
<sequence>MADEVMWKRPRANDDEEELLRQQEEFLKAKQPPSVKITNLKDSTNASGASKSRFSNLRQSKVKQDVVSTSQGNGEMINPIIKDKIQDTKGKLQDMVQNIPAVSSNIILGNIMEKKFNIKEYEFNDNRIPIAVELPEIYGSDDMSLMNKSDSKQSLFSQKVLSEKLKSVRDNWMKIHMGESSHCNKEENIVTKYNLFQIYKENSLKLAQMSEAEILKEKRKLEETLDPKIIQFLRNKKNKFMEKPIEQNRQLDASVVNKTAVITEVSKISSNKKIKLSSDNVNTKMDCEDDTWRIPDSSKEIFKESKQKGWLHMNTPEPEKLKWMENLSEKEKDEVLPDKEYNARFDFNGLLLPYKDESLTVDKGLYHHGEEPERPGYSFQELLQLSRSSNQQQRCTALTTLANIMEKTRKGWYDKALHPAPLTAFSQKNILLLLRFSLDDSSVAVVTAALQALKAFLVSEADEVCLDRLHGFEGYIEPTLTPQLEDNDTSSLKDHELAQLDAVAALLRSDFLLRIRYILSAMHPPPVGVKCALEILIRLARHSHITALNVSSTPYLLDSIIQNFIPLSTDRLEPGIFTAMQDEINNVYGIPVVTAIKLCRILVTYGKKPIAQKLDNFKIIQAILMYISSETEKDHINLSIESLRLWRMLLHYKVGLDSVTGAQLTLISQLQLLLSNHDIQNTSELACEHAAALIAVASHEKILKPNISTLLMKWSTQFSSVSNPTWGVMKLIAESLSAVDEISSFKTTWLSNQHVFLTLRSSSNLLSNYNAATDREPSCLPNLDVLTENGELQPIVSVNSCIPFLATIFNTLYNNSRVAEIRLILKHPSFLKYIEDLEKTEWTLERSWFSRTELYLLTTVVQAVSLLGDTINNRTAQIVWKITIKLISTLPADATDHVRKLFQIAFSNEKVNLEIITNELAKLDLMSTVDQVKTSLRSDATSLYERYIAANGDWNQAAMPKDWLFLPLVHIYTKSKNDIKLQSEDKDSVLTVLSLALVLPDLMEKLSPTLRFSRLILVFLCDTIYLDSDVAMLLLNVLSNLLRRYHARLNFRTELPGLSSFTDMFTALCEHFYSNSYGDDGFAMILLVPVAQRHDPHYRKLLWSEHAAALRYLKLSPEKLVLPLKEYLYPEEEDTSLIESYITALVRGVVKKTWCPIPFTIAIHHSAMYMKRTNGLAVRMRTQVKKLRNRDIADALLHYVPPQL</sequence>
<feature type="domain" description="RPAP1/MINIYO-like TPR repeats" evidence="8">
    <location>
        <begin position="965"/>
        <end position="1174"/>
    </location>
</feature>
<dbReference type="InterPro" id="IPR013930">
    <property type="entry name" value="RPAP1_N"/>
</dbReference>
<organism evidence="9 10">
    <name type="scientific">Atta colombica</name>
    <dbReference type="NCBI Taxonomy" id="520822"/>
    <lineage>
        <taxon>Eukaryota</taxon>
        <taxon>Metazoa</taxon>
        <taxon>Ecdysozoa</taxon>
        <taxon>Arthropoda</taxon>
        <taxon>Hexapoda</taxon>
        <taxon>Insecta</taxon>
        <taxon>Pterygota</taxon>
        <taxon>Neoptera</taxon>
        <taxon>Endopterygota</taxon>
        <taxon>Hymenoptera</taxon>
        <taxon>Apocrita</taxon>
        <taxon>Aculeata</taxon>
        <taxon>Formicoidea</taxon>
        <taxon>Formicidae</taxon>
        <taxon>Myrmicinae</taxon>
        <taxon>Atta</taxon>
    </lineage>
</organism>
<dbReference type="Pfam" id="PF08621">
    <property type="entry name" value="RPAP1_N"/>
    <property type="match status" value="1"/>
</dbReference>
<evidence type="ECO:0000256" key="4">
    <source>
        <dbReference type="ARBA" id="ARBA00023242"/>
    </source>
</evidence>
<dbReference type="InterPro" id="IPR011989">
    <property type="entry name" value="ARM-like"/>
</dbReference>
<gene>
    <name evidence="9" type="ORF">ALC53_13923</name>
</gene>
<dbReference type="Gene3D" id="1.25.10.10">
    <property type="entry name" value="Leucine-rich Repeat Variant"/>
    <property type="match status" value="1"/>
</dbReference>
<keyword evidence="3" id="KW-0804">Transcription</keyword>
<dbReference type="Pfam" id="PF25766">
    <property type="entry name" value="TPR_RPAP1"/>
    <property type="match status" value="1"/>
</dbReference>
<feature type="region of interest" description="Disordered" evidence="5">
    <location>
        <begin position="25"/>
        <end position="72"/>
    </location>
</feature>
<dbReference type="GO" id="GO:0006366">
    <property type="term" value="P:transcription by RNA polymerase II"/>
    <property type="evidence" value="ECO:0007669"/>
    <property type="project" value="InterPro"/>
</dbReference>
<evidence type="ECO:0000256" key="1">
    <source>
        <dbReference type="ARBA" id="ARBA00004123"/>
    </source>
</evidence>
<evidence type="ECO:0000256" key="5">
    <source>
        <dbReference type="SAM" id="MobiDB-lite"/>
    </source>
</evidence>
<dbReference type="AlphaFoldDB" id="A0A195AUE5"/>
<reference evidence="9 10" key="1">
    <citation type="submission" date="2015-09" db="EMBL/GenBank/DDBJ databases">
        <title>Atta colombica WGS genome.</title>
        <authorList>
            <person name="Nygaard S."/>
            <person name="Hu H."/>
            <person name="Boomsma J."/>
            <person name="Zhang G."/>
        </authorList>
    </citation>
    <scope>NUCLEOTIDE SEQUENCE [LARGE SCALE GENOMIC DNA]</scope>
    <source>
        <strain evidence="9">Treedump-2</strain>
        <tissue evidence="9">Whole body</tissue>
    </source>
</reference>
<evidence type="ECO:0000259" key="8">
    <source>
        <dbReference type="Pfam" id="PF25766"/>
    </source>
</evidence>
<feature type="domain" description="RPAP1 C-terminal" evidence="6">
    <location>
        <begin position="342"/>
        <end position="408"/>
    </location>
</feature>
<dbReference type="InterPro" id="IPR057989">
    <property type="entry name" value="TPR_RPAP1/MINIYO-like"/>
</dbReference>
<dbReference type="SUPFAM" id="SSF48371">
    <property type="entry name" value="ARM repeat"/>
    <property type="match status" value="1"/>
</dbReference>
<comment type="similarity">
    <text evidence="2">Belongs to the RPAP1 family.</text>
</comment>
<dbReference type="STRING" id="520822.A0A195AUE5"/>
<dbReference type="InterPro" id="IPR016024">
    <property type="entry name" value="ARM-type_fold"/>
</dbReference>
<dbReference type="Pfam" id="PF08620">
    <property type="entry name" value="RPAP1_C"/>
    <property type="match status" value="1"/>
</dbReference>
<accession>A0A195AUE5</accession>
<comment type="subcellular location">
    <subcellularLocation>
        <location evidence="1">Nucleus</location>
    </subcellularLocation>
</comment>
<feature type="compositionally biased region" description="Polar residues" evidence="5">
    <location>
        <begin position="36"/>
        <end position="59"/>
    </location>
</feature>
<evidence type="ECO:0000256" key="3">
    <source>
        <dbReference type="ARBA" id="ARBA00023163"/>
    </source>
</evidence>
<evidence type="ECO:0000313" key="10">
    <source>
        <dbReference type="Proteomes" id="UP000078540"/>
    </source>
</evidence>
<dbReference type="Proteomes" id="UP000078540">
    <property type="component" value="Unassembled WGS sequence"/>
</dbReference>
<dbReference type="PANTHER" id="PTHR21483">
    <property type="entry name" value="RNA POLYMERASE II-ASSOCIATED PROTEIN 1"/>
    <property type="match status" value="1"/>
</dbReference>
<name>A0A195AUE5_9HYME</name>
<keyword evidence="4" id="KW-0539">Nucleus</keyword>
<dbReference type="InterPro" id="IPR013929">
    <property type="entry name" value="RPAP1_C"/>
</dbReference>
<dbReference type="InterPro" id="IPR039913">
    <property type="entry name" value="RPAP1/Rba50"/>
</dbReference>
<evidence type="ECO:0000313" key="9">
    <source>
        <dbReference type="EMBL" id="KYM75858.1"/>
    </source>
</evidence>